<dbReference type="GO" id="GO:0016020">
    <property type="term" value="C:membrane"/>
    <property type="evidence" value="ECO:0007669"/>
    <property type="project" value="UniProtKB-SubCell"/>
</dbReference>
<dbReference type="Gene3D" id="3.40.50.2000">
    <property type="entry name" value="Glycogen Phosphorylase B"/>
    <property type="match status" value="1"/>
</dbReference>
<dbReference type="InterPro" id="IPR009695">
    <property type="entry name" value="Diacylglyc_glucosyltr_N"/>
</dbReference>
<dbReference type="OrthoDB" id="9815663at2"/>
<evidence type="ECO:0000256" key="2">
    <source>
        <dbReference type="ARBA" id="ARBA00006962"/>
    </source>
</evidence>
<dbReference type="GO" id="GO:0009247">
    <property type="term" value="P:glycolipid biosynthetic process"/>
    <property type="evidence" value="ECO:0007669"/>
    <property type="project" value="InterPro"/>
</dbReference>
<feature type="domain" description="Diacylglycerol glucosyltransferase N-terminal" evidence="6">
    <location>
        <begin position="18"/>
        <end position="183"/>
    </location>
</feature>
<dbReference type="SUPFAM" id="SSF53756">
    <property type="entry name" value="UDP-Glycosyltransferase/glycogen phosphorylase"/>
    <property type="match status" value="1"/>
</dbReference>
<accession>M8EHD1</accession>
<reference evidence="7 8" key="1">
    <citation type="submission" date="2013-03" db="EMBL/GenBank/DDBJ databases">
        <title>Assembly of a new bacterial strain Brevibacillus borstelensis AK1.</title>
        <authorList>
            <person name="Rajan I."/>
            <person name="PoliReddy D."/>
            <person name="Sugumar T."/>
            <person name="Rathinam K."/>
            <person name="Alqarawi S."/>
            <person name="Khalil A.B."/>
            <person name="Sivakumar N."/>
        </authorList>
    </citation>
    <scope>NUCLEOTIDE SEQUENCE [LARGE SCALE GENOMIC DNA]</scope>
    <source>
        <strain evidence="7 8">AK1</strain>
    </source>
</reference>
<dbReference type="GO" id="GO:0016758">
    <property type="term" value="F:hexosyltransferase activity"/>
    <property type="evidence" value="ECO:0007669"/>
    <property type="project" value="InterPro"/>
</dbReference>
<evidence type="ECO:0000256" key="3">
    <source>
        <dbReference type="ARBA" id="ARBA00022676"/>
    </source>
</evidence>
<dbReference type="RefSeq" id="WP_003386722.1">
    <property type="nucleotide sequence ID" value="NZ_APBN01000001.1"/>
</dbReference>
<dbReference type="AlphaFoldDB" id="M8EHD1"/>
<comment type="caution">
    <text evidence="7">The sequence shown here is derived from an EMBL/GenBank/DDBJ whole genome shotgun (WGS) entry which is preliminary data.</text>
</comment>
<name>M8EHD1_9BACL</name>
<dbReference type="PANTHER" id="PTHR43025">
    <property type="entry name" value="MONOGALACTOSYLDIACYLGLYCEROL SYNTHASE"/>
    <property type="match status" value="1"/>
</dbReference>
<evidence type="ECO:0000256" key="1">
    <source>
        <dbReference type="ARBA" id="ARBA00004370"/>
    </source>
</evidence>
<proteinExistence type="inferred from homology"/>
<dbReference type="PANTHER" id="PTHR43025:SF3">
    <property type="entry name" value="MONOGALACTOSYLDIACYLGLYCEROL SYNTHASE 1, CHLOROPLASTIC"/>
    <property type="match status" value="1"/>
</dbReference>
<comment type="subcellular location">
    <subcellularLocation>
        <location evidence="1">Membrane</location>
    </subcellularLocation>
</comment>
<evidence type="ECO:0000259" key="5">
    <source>
        <dbReference type="Pfam" id="PF04101"/>
    </source>
</evidence>
<evidence type="ECO:0000313" key="8">
    <source>
        <dbReference type="Proteomes" id="UP000012081"/>
    </source>
</evidence>
<dbReference type="Proteomes" id="UP000012081">
    <property type="component" value="Unassembled WGS sequence"/>
</dbReference>
<evidence type="ECO:0000313" key="7">
    <source>
        <dbReference type="EMBL" id="EMT54880.1"/>
    </source>
</evidence>
<feature type="domain" description="Glycosyl transferase family 28 C-terminal" evidence="5">
    <location>
        <begin position="231"/>
        <end position="367"/>
    </location>
</feature>
<keyword evidence="8" id="KW-1185">Reference proteome</keyword>
<dbReference type="PATRIC" id="fig|1300222.3.peg.976"/>
<gene>
    <name evidence="7" type="ORF">I532_04710</name>
</gene>
<sequence length="376" mass="42672">MSAKRILLVTEEWAGSGHRMAAEALAEALIELRPTAYVKVVSGLQTASPALREISRFFYLHMLRYNPGLWQKMHRNDKKWAAVLNKPLAVWLSRRMVRELIDRERPDVVVATHAYCFSALAEAKRKGAKPYQLVGVPTDFCVHRFWIHPETDAYVVAHEQLADPIRADRRLERTPVLEYGIPIRRTFQSSALQDKASWKDQLGLGPQQFTVLISGGEGGYGSMEEVIRVLMREPEPLQIVVITGKNHSLQEKLVRLTSSCPPVHNVIVRGYEPEIWKWMSAADVFLTKPGGISIAEALAVQTPLVLFQPLPGQEWRNLSFLLKHEAAFYARTTDEISQIVRQLRYSPAERKDVSQRMASLSKPDSAEQIAKYLLQL</sequence>
<dbReference type="InterPro" id="IPR050519">
    <property type="entry name" value="Glycosyltransf_28_UgtP"/>
</dbReference>
<comment type="similarity">
    <text evidence="2">Belongs to the glycosyltransferase 28 family.</text>
</comment>
<keyword evidence="4 7" id="KW-0808">Transferase</keyword>
<evidence type="ECO:0000256" key="4">
    <source>
        <dbReference type="ARBA" id="ARBA00022679"/>
    </source>
</evidence>
<dbReference type="Pfam" id="PF06925">
    <property type="entry name" value="MGDG_synth"/>
    <property type="match status" value="1"/>
</dbReference>
<dbReference type="InterPro" id="IPR007235">
    <property type="entry name" value="Glyco_trans_28_C"/>
</dbReference>
<keyword evidence="3" id="KW-0328">Glycosyltransferase</keyword>
<dbReference type="EMBL" id="APBN01000001">
    <property type="protein sequence ID" value="EMT54880.1"/>
    <property type="molecule type" value="Genomic_DNA"/>
</dbReference>
<evidence type="ECO:0000259" key="6">
    <source>
        <dbReference type="Pfam" id="PF06925"/>
    </source>
</evidence>
<protein>
    <submittedName>
        <fullName evidence="7">Glycosyl transferase</fullName>
    </submittedName>
</protein>
<organism evidence="7 8">
    <name type="scientific">Brevibacillus borstelensis AK1</name>
    <dbReference type="NCBI Taxonomy" id="1300222"/>
    <lineage>
        <taxon>Bacteria</taxon>
        <taxon>Bacillati</taxon>
        <taxon>Bacillota</taxon>
        <taxon>Bacilli</taxon>
        <taxon>Bacillales</taxon>
        <taxon>Paenibacillaceae</taxon>
        <taxon>Brevibacillus</taxon>
    </lineage>
</organism>
<dbReference type="Pfam" id="PF04101">
    <property type="entry name" value="Glyco_tran_28_C"/>
    <property type="match status" value="1"/>
</dbReference>
<dbReference type="STRING" id="1300222.I532_04710"/>